<feature type="domain" description="hAT-like transposase RNase-H fold" evidence="2">
    <location>
        <begin position="13"/>
        <end position="92"/>
    </location>
</feature>
<dbReference type="InterPro" id="IPR025525">
    <property type="entry name" value="hAT-like_transposase_RNase-H"/>
</dbReference>
<evidence type="ECO:0000259" key="2">
    <source>
        <dbReference type="Pfam" id="PF14372"/>
    </source>
</evidence>
<evidence type="ECO:0000313" key="4">
    <source>
        <dbReference type="Proteomes" id="UP000235145"/>
    </source>
</evidence>
<gene>
    <name evidence="3" type="ORF">LSAT_V11C400189830</name>
</gene>
<feature type="compositionally biased region" description="Low complexity" evidence="1">
    <location>
        <begin position="107"/>
        <end position="117"/>
    </location>
</feature>
<evidence type="ECO:0000256" key="1">
    <source>
        <dbReference type="SAM" id="MobiDB-lite"/>
    </source>
</evidence>
<evidence type="ECO:0000313" key="3">
    <source>
        <dbReference type="EMBL" id="KAJ0214719.1"/>
    </source>
</evidence>
<dbReference type="AlphaFoldDB" id="A0A9R1XJ84"/>
<reference evidence="3 4" key="1">
    <citation type="journal article" date="2017" name="Nat. Commun.">
        <title>Genome assembly with in vitro proximity ligation data and whole-genome triplication in lettuce.</title>
        <authorList>
            <person name="Reyes-Chin-Wo S."/>
            <person name="Wang Z."/>
            <person name="Yang X."/>
            <person name="Kozik A."/>
            <person name="Arikit S."/>
            <person name="Song C."/>
            <person name="Xia L."/>
            <person name="Froenicke L."/>
            <person name="Lavelle D.O."/>
            <person name="Truco M.J."/>
            <person name="Xia R."/>
            <person name="Zhu S."/>
            <person name="Xu C."/>
            <person name="Xu H."/>
            <person name="Xu X."/>
            <person name="Cox K."/>
            <person name="Korf I."/>
            <person name="Meyers B.C."/>
            <person name="Michelmore R.W."/>
        </authorList>
    </citation>
    <scope>NUCLEOTIDE SEQUENCE [LARGE SCALE GENOMIC DNA]</scope>
    <source>
        <strain evidence="4">cv. Salinas</strain>
        <tissue evidence="3">Seedlings</tissue>
    </source>
</reference>
<keyword evidence="4" id="KW-1185">Reference proteome</keyword>
<sequence>MVTFLDATSRFLGSKYVTSNAYAHEIYGIHKVIDGFTMHPDKSIMAMEKIKLKYNKYWGNITNLDQFIFIGLVLDLRRKWQYIQWVVIKAEEYSSSVPQNEKDGEVSSTSSPSDPNSVWGMMW</sequence>
<dbReference type="Pfam" id="PF14372">
    <property type="entry name" value="hAT-like_RNase-H"/>
    <property type="match status" value="1"/>
</dbReference>
<proteinExistence type="predicted"/>
<comment type="caution">
    <text evidence="3">The sequence shown here is derived from an EMBL/GenBank/DDBJ whole genome shotgun (WGS) entry which is preliminary data.</text>
</comment>
<dbReference type="EMBL" id="NBSK02000004">
    <property type="protein sequence ID" value="KAJ0214719.1"/>
    <property type="molecule type" value="Genomic_DNA"/>
</dbReference>
<protein>
    <recommendedName>
        <fullName evidence="2">hAT-like transposase RNase-H fold domain-containing protein</fullName>
    </recommendedName>
</protein>
<organism evidence="3 4">
    <name type="scientific">Lactuca sativa</name>
    <name type="common">Garden lettuce</name>
    <dbReference type="NCBI Taxonomy" id="4236"/>
    <lineage>
        <taxon>Eukaryota</taxon>
        <taxon>Viridiplantae</taxon>
        <taxon>Streptophyta</taxon>
        <taxon>Embryophyta</taxon>
        <taxon>Tracheophyta</taxon>
        <taxon>Spermatophyta</taxon>
        <taxon>Magnoliopsida</taxon>
        <taxon>eudicotyledons</taxon>
        <taxon>Gunneridae</taxon>
        <taxon>Pentapetalae</taxon>
        <taxon>asterids</taxon>
        <taxon>campanulids</taxon>
        <taxon>Asterales</taxon>
        <taxon>Asteraceae</taxon>
        <taxon>Cichorioideae</taxon>
        <taxon>Cichorieae</taxon>
        <taxon>Lactucinae</taxon>
        <taxon>Lactuca</taxon>
    </lineage>
</organism>
<feature type="region of interest" description="Disordered" evidence="1">
    <location>
        <begin position="94"/>
        <end position="123"/>
    </location>
</feature>
<dbReference type="GO" id="GO:0003677">
    <property type="term" value="F:DNA binding"/>
    <property type="evidence" value="ECO:0007669"/>
    <property type="project" value="InterPro"/>
</dbReference>
<accession>A0A9R1XJ84</accession>
<dbReference type="Proteomes" id="UP000235145">
    <property type="component" value="Unassembled WGS sequence"/>
</dbReference>
<name>A0A9R1XJ84_LACSA</name>